<dbReference type="InterPro" id="IPR000219">
    <property type="entry name" value="DH_dom"/>
</dbReference>
<evidence type="ECO:0000259" key="2">
    <source>
        <dbReference type="PROSITE" id="PS50010"/>
    </source>
</evidence>
<dbReference type="SMART" id="SM00325">
    <property type="entry name" value="RhoGEF"/>
    <property type="match status" value="1"/>
</dbReference>
<dbReference type="PANTHER" id="PTHR46857">
    <property type="entry name" value="EPITHELIAL CELL-TRANSFORMING SEQUENCE 2 ONCOGENE-LIKE"/>
    <property type="match status" value="1"/>
</dbReference>
<dbReference type="Pfam" id="PF12937">
    <property type="entry name" value="F-box-like"/>
    <property type="match status" value="1"/>
</dbReference>
<dbReference type="Gene3D" id="1.20.1280.50">
    <property type="match status" value="1"/>
</dbReference>
<dbReference type="CDD" id="cd22173">
    <property type="entry name" value="F-box_ECT2L"/>
    <property type="match status" value="1"/>
</dbReference>
<feature type="domain" description="PH" evidence="1">
    <location>
        <begin position="891"/>
        <end position="975"/>
    </location>
</feature>
<reference evidence="3 4" key="1">
    <citation type="submission" date="2019-04" db="EMBL/GenBank/DDBJ databases">
        <title>Draft genome of the big-headed turtle Platysternon megacephalum.</title>
        <authorList>
            <person name="Gong S."/>
        </authorList>
    </citation>
    <scope>NUCLEOTIDE SEQUENCE [LARGE SCALE GENOMIC DNA]</scope>
    <source>
        <strain evidence="3">DO16091913</strain>
        <tissue evidence="3">Muscle</tissue>
    </source>
</reference>
<dbReference type="Gene3D" id="1.20.900.10">
    <property type="entry name" value="Dbl homology (DH) domain"/>
    <property type="match status" value="1"/>
</dbReference>
<dbReference type="InterPro" id="IPR001849">
    <property type="entry name" value="PH_domain"/>
</dbReference>
<dbReference type="InterPro" id="IPR052805">
    <property type="entry name" value="GEF_Ubiquitin-Prot_Reg"/>
</dbReference>
<dbReference type="GO" id="GO:0005085">
    <property type="term" value="F:guanyl-nucleotide exchange factor activity"/>
    <property type="evidence" value="ECO:0007669"/>
    <property type="project" value="InterPro"/>
</dbReference>
<name>A0A4D9EG91_9SAUR</name>
<dbReference type="SUPFAM" id="SSF48065">
    <property type="entry name" value="DBL homology domain (DH-domain)"/>
    <property type="match status" value="1"/>
</dbReference>
<dbReference type="Pfam" id="PF14252">
    <property type="entry name" value="DUF4347"/>
    <property type="match status" value="1"/>
</dbReference>
<sequence>MMTTAYVTPSPHTVKQWQLECLGLHAENTVKSIRVSSSKIQTTGSFNTRFSTWTPIANKSFNKQLFEERVSLISHWFDLWTDKQRKQFLHTMLVRCSKSQLKFTQHWFAERIPVTKVDFTRVLPRFISLYIFSFLSPRELCAAAQVNWHWKFITEQDCLWVPKCVKFGWFLPYTPADNEYSAWKRHYIACASSLDYFTPREATEIYGTLNEPKPENEEQEERLREKWLRKIIRERLALHKKELFKARLPWMSGTWSSRFLKSRLQPSQAQTIQDRARLQAALQLIREKSALSNHTLSMLLSEEMKPVSNFNLAAEKQLVLASLKTLPKRKNVTGSRSDPVLPYKHCQRVYQKHSSFAYPLEPYLVLISSRIPAYEMVLDSIKPGVIPVLYEHCGMTLESLLFYIEKALDGRKAKSIGIFSDGNSREINLLQGCRINIENILSPEVREFWEKLGCVMSPEEGGYVDIFVPLAASEAGMEVLSQLTQLTGVLFRTPTGIATGSYQHILSEWLGKQKDGPPTSTYFTEVKLQTWLRMTELLEEALKSVRKQMRPYLSELQKSISDRIIGQFMFDAMSRAKVHTNRETAQTFADGLAELSKRSYEEDAKEAATLSQKTNYRIRANEPTFEAVAQSDKKLQKDTADRRTRIARELLTSEKNYVHMLETVRDVYVTPLKAALASNRAILSHANVQIIFSDILDALQLNRQFLNELTERLQEWSPSQCLGEIFTQFVWQLQTYTNFFNNYTVILKTIDMCRETIPLFRAFLKRHDRTVVTNMMSLQELLLYPSKRFEEYLNLLYALRLHTPSEHADREDLTAAIKMMKQYKEYIDQLKLNMSKDEQMLNAQRIIQGCPSLLEANRYLIRIQDVTQFSCCSEEICVSFRLYEHISDLSLFLFNDALVISNRSISYRPFERTPQTTYQFLASVALHRLVVEDIPRSKYIKNAFILQGPKRQWICSIEDEDDKFTWLSALQSAINCSIEKNGDSS</sequence>
<dbReference type="AlphaFoldDB" id="A0A4D9EG91"/>
<dbReference type="InterPro" id="IPR035899">
    <property type="entry name" value="DBL_dom_sf"/>
</dbReference>
<dbReference type="CDD" id="cd00160">
    <property type="entry name" value="RhoGEF"/>
    <property type="match status" value="1"/>
</dbReference>
<dbReference type="PANTHER" id="PTHR46857:SF1">
    <property type="entry name" value="EPITHELIAL CELL-TRANSFORMING SEQUENCE 2 ONCOGENE-LIKE"/>
    <property type="match status" value="1"/>
</dbReference>
<dbReference type="SUPFAM" id="SSF50729">
    <property type="entry name" value="PH domain-like"/>
    <property type="match status" value="1"/>
</dbReference>
<dbReference type="Pfam" id="PF00621">
    <property type="entry name" value="RhoGEF"/>
    <property type="match status" value="1"/>
</dbReference>
<protein>
    <submittedName>
        <fullName evidence="3">DNA repair protein SWI5-like protein</fullName>
    </submittedName>
</protein>
<evidence type="ECO:0000259" key="1">
    <source>
        <dbReference type="PROSITE" id="PS50003"/>
    </source>
</evidence>
<dbReference type="InterPro" id="IPR001810">
    <property type="entry name" value="F-box_dom"/>
</dbReference>
<proteinExistence type="predicted"/>
<dbReference type="InterPro" id="IPR025592">
    <property type="entry name" value="DUF4347"/>
</dbReference>
<dbReference type="Proteomes" id="UP000297703">
    <property type="component" value="Unassembled WGS sequence"/>
</dbReference>
<dbReference type="PROSITE" id="PS50010">
    <property type="entry name" value="DH_2"/>
    <property type="match status" value="1"/>
</dbReference>
<dbReference type="EMBL" id="QXTE01000058">
    <property type="protein sequence ID" value="TFK09056.1"/>
    <property type="molecule type" value="Genomic_DNA"/>
</dbReference>
<dbReference type="InterPro" id="IPR011993">
    <property type="entry name" value="PH-like_dom_sf"/>
</dbReference>
<dbReference type="SUPFAM" id="SSF81383">
    <property type="entry name" value="F-box domain"/>
    <property type="match status" value="1"/>
</dbReference>
<dbReference type="Gene3D" id="2.30.29.30">
    <property type="entry name" value="Pleckstrin-homology domain (PH domain)/Phosphotyrosine-binding domain (PTB)"/>
    <property type="match status" value="1"/>
</dbReference>
<dbReference type="SMART" id="SM00256">
    <property type="entry name" value="FBOX"/>
    <property type="match status" value="1"/>
</dbReference>
<organism evidence="3 4">
    <name type="scientific">Platysternon megacephalum</name>
    <name type="common">big-headed turtle</name>
    <dbReference type="NCBI Taxonomy" id="55544"/>
    <lineage>
        <taxon>Eukaryota</taxon>
        <taxon>Metazoa</taxon>
        <taxon>Chordata</taxon>
        <taxon>Craniata</taxon>
        <taxon>Vertebrata</taxon>
        <taxon>Euteleostomi</taxon>
        <taxon>Archelosauria</taxon>
        <taxon>Testudinata</taxon>
        <taxon>Testudines</taxon>
        <taxon>Cryptodira</taxon>
        <taxon>Durocryptodira</taxon>
        <taxon>Testudinoidea</taxon>
        <taxon>Platysternidae</taxon>
        <taxon>Platysternon</taxon>
    </lineage>
</organism>
<reference evidence="3 4" key="2">
    <citation type="submission" date="2019-04" db="EMBL/GenBank/DDBJ databases">
        <title>The genome sequence of big-headed turtle.</title>
        <authorList>
            <person name="Gong S."/>
        </authorList>
    </citation>
    <scope>NUCLEOTIDE SEQUENCE [LARGE SCALE GENOMIC DNA]</scope>
    <source>
        <strain evidence="3">DO16091913</strain>
        <tissue evidence="3">Muscle</tissue>
    </source>
</reference>
<comment type="caution">
    <text evidence="3">The sequence shown here is derived from an EMBL/GenBank/DDBJ whole genome shotgun (WGS) entry which is preliminary data.</text>
</comment>
<feature type="domain" description="DH" evidence="2">
    <location>
        <begin position="642"/>
        <end position="830"/>
    </location>
</feature>
<keyword evidence="4" id="KW-1185">Reference proteome</keyword>
<gene>
    <name evidence="3" type="ORF">DR999_PMT07925</name>
</gene>
<evidence type="ECO:0000313" key="3">
    <source>
        <dbReference type="EMBL" id="TFK09056.1"/>
    </source>
</evidence>
<dbReference type="InterPro" id="IPR036047">
    <property type="entry name" value="F-box-like_dom_sf"/>
</dbReference>
<dbReference type="OrthoDB" id="660555at2759"/>
<dbReference type="STRING" id="55544.A0A4D9EG91"/>
<accession>A0A4D9EG91</accession>
<evidence type="ECO:0000313" key="4">
    <source>
        <dbReference type="Proteomes" id="UP000297703"/>
    </source>
</evidence>
<dbReference type="PROSITE" id="PS50003">
    <property type="entry name" value="PH_DOMAIN"/>
    <property type="match status" value="1"/>
</dbReference>